<evidence type="ECO:0000256" key="1">
    <source>
        <dbReference type="SAM" id="SignalP"/>
    </source>
</evidence>
<sequence>MKKISGLMLALALTVTSPLIMAASDSVEPMKHDHTVGDGHEMMIKLLKTGKVLSVSPMTAPLSENSDVRTYEILIKTPDGVTHSVEFRGMPVGINNG</sequence>
<evidence type="ECO:0000313" key="3">
    <source>
        <dbReference type="Proteomes" id="UP000595933"/>
    </source>
</evidence>
<dbReference type="RefSeq" id="WP_200293820.1">
    <property type="nucleotide sequence ID" value="NZ_CP067013.1"/>
</dbReference>
<dbReference type="EMBL" id="CP067013">
    <property type="protein sequence ID" value="QQN52622.1"/>
    <property type="molecule type" value="Genomic_DNA"/>
</dbReference>
<dbReference type="AlphaFoldDB" id="A0A9X7V5X1"/>
<accession>A0A9X7V5X1</accession>
<proteinExistence type="predicted"/>
<gene>
    <name evidence="2" type="ORF">I6H70_09520</name>
</gene>
<protein>
    <recommendedName>
        <fullName evidence="4">Copper-binding protein</fullName>
    </recommendedName>
</protein>
<reference evidence="2 3" key="1">
    <citation type="submission" date="2020-12" db="EMBL/GenBank/DDBJ databases">
        <title>FDA dAtabase for Regulatory Grade micrObial Sequences (FDA-ARGOS): Supporting development and validation of Infectious Disease Dx tests.</title>
        <authorList>
            <person name="Sproer C."/>
            <person name="Gronow S."/>
            <person name="Severitt S."/>
            <person name="Schroder I."/>
            <person name="Tallon L."/>
            <person name="Sadzewicz L."/>
            <person name="Zhao X."/>
            <person name="Boylan J."/>
            <person name="Ott S."/>
            <person name="Bowen H."/>
            <person name="Vavikolanu K."/>
            <person name="Mehta A."/>
            <person name="Aluvathingal J."/>
            <person name="Nadendla S."/>
            <person name="Lowell S."/>
            <person name="Myers T."/>
            <person name="Yan Y."/>
            <person name="Sichtig H."/>
        </authorList>
    </citation>
    <scope>NUCLEOTIDE SEQUENCE [LARGE SCALE GENOMIC DNA]</scope>
    <source>
        <strain evidence="2 3">FDAARGOS_1013</strain>
    </source>
</reference>
<feature type="chain" id="PRO_5040746604" description="Copper-binding protein" evidence="1">
    <location>
        <begin position="23"/>
        <end position="97"/>
    </location>
</feature>
<dbReference type="Proteomes" id="UP000595933">
    <property type="component" value="Chromosome"/>
</dbReference>
<evidence type="ECO:0008006" key="4">
    <source>
        <dbReference type="Google" id="ProtNLM"/>
    </source>
</evidence>
<keyword evidence="1" id="KW-0732">Signal</keyword>
<organism evidence="2 3">
    <name type="scientific">Stutzerimonas balearica</name>
    <dbReference type="NCBI Taxonomy" id="74829"/>
    <lineage>
        <taxon>Bacteria</taxon>
        <taxon>Pseudomonadati</taxon>
        <taxon>Pseudomonadota</taxon>
        <taxon>Gammaproteobacteria</taxon>
        <taxon>Pseudomonadales</taxon>
        <taxon>Pseudomonadaceae</taxon>
        <taxon>Stutzerimonas</taxon>
    </lineage>
</organism>
<feature type="signal peptide" evidence="1">
    <location>
        <begin position="1"/>
        <end position="22"/>
    </location>
</feature>
<name>A0A9X7V5X1_9GAMM</name>
<evidence type="ECO:0000313" key="2">
    <source>
        <dbReference type="EMBL" id="QQN52622.1"/>
    </source>
</evidence>